<feature type="region of interest" description="Disordered" evidence="2">
    <location>
        <begin position="111"/>
        <end position="155"/>
    </location>
</feature>
<evidence type="ECO:0000313" key="3">
    <source>
        <dbReference type="EMBL" id="KFI85451.1"/>
    </source>
</evidence>
<reference evidence="3 4" key="1">
    <citation type="submission" date="2014-03" db="EMBL/GenBank/DDBJ databases">
        <title>Genomics of Bifidobacteria.</title>
        <authorList>
            <person name="Ventura M."/>
            <person name="Milani C."/>
            <person name="Lugli G.A."/>
        </authorList>
    </citation>
    <scope>NUCLEOTIDE SEQUENCE [LARGE SCALE GENOMIC DNA]</scope>
    <source>
        <strain evidence="3 4">LMG 14934</strain>
    </source>
</reference>
<dbReference type="EMBL" id="JGZM01000008">
    <property type="protein sequence ID" value="KFI85451.1"/>
    <property type="molecule type" value="Genomic_DNA"/>
</dbReference>
<dbReference type="RefSeq" id="WP_238556939.1">
    <property type="nucleotide sequence ID" value="NZ_JDTM01000003.1"/>
</dbReference>
<protein>
    <submittedName>
        <fullName evidence="3">Uncharacterized protein</fullName>
    </submittedName>
</protein>
<dbReference type="AlphaFoldDB" id="A0A087CQA1"/>
<comment type="caution">
    <text evidence="3">The sequence shown here is derived from an EMBL/GenBank/DDBJ whole genome shotgun (WGS) entry which is preliminary data.</text>
</comment>
<proteinExistence type="predicted"/>
<gene>
    <name evidence="3" type="ORF">BSAE_5011</name>
</gene>
<evidence type="ECO:0000256" key="2">
    <source>
        <dbReference type="SAM" id="MobiDB-lite"/>
    </source>
</evidence>
<keyword evidence="1" id="KW-0175">Coiled coil</keyword>
<feature type="compositionally biased region" description="Polar residues" evidence="2">
    <location>
        <begin position="137"/>
        <end position="146"/>
    </location>
</feature>
<feature type="compositionally biased region" description="Basic and acidic residues" evidence="2">
    <location>
        <begin position="120"/>
        <end position="133"/>
    </location>
</feature>
<evidence type="ECO:0000256" key="1">
    <source>
        <dbReference type="SAM" id="Coils"/>
    </source>
</evidence>
<evidence type="ECO:0000313" key="4">
    <source>
        <dbReference type="Proteomes" id="UP000029040"/>
    </source>
</evidence>
<feature type="coiled-coil region" evidence="1">
    <location>
        <begin position="159"/>
        <end position="186"/>
    </location>
</feature>
<feature type="region of interest" description="Disordered" evidence="2">
    <location>
        <begin position="208"/>
        <end position="293"/>
    </location>
</feature>
<name>A0A087CQA1_9BIFI</name>
<feature type="compositionally biased region" description="Low complexity" evidence="2">
    <location>
        <begin position="276"/>
        <end position="293"/>
    </location>
</feature>
<sequence length="293" mass="33143">MSRRKGSLGGGVFSIREVEYLESLPAVDRVRSGRIIYNDAFKRDCIRRYRNGESPAEIFRSAGLDSALIGYKRIERSIARWRATLGDDDTPPTVPSPFIVSKNNRWNPSMRRRLNSVASKPDRHYQYIDDTADKTPIASNDPQQPESESEDNDTRNLIIAQQARRIRELEQEINALRRAARDTSENTWGGGLLFCAFTIPQERRGSLKPKQNLKTSDSRHYACRQQTTAVPRPKRGSRGLARRDNFGSEGATCAARIERTPSRPGGNARRTPPRTSPTLRPLRTSLTPRIPKT</sequence>
<accession>A0A087CQA1</accession>
<organism evidence="3 4">
    <name type="scientific">Bifidobacterium pullorum subsp. saeculare DSM 6531 = LMG 14934</name>
    <dbReference type="NCBI Taxonomy" id="1437611"/>
    <lineage>
        <taxon>Bacteria</taxon>
        <taxon>Bacillati</taxon>
        <taxon>Actinomycetota</taxon>
        <taxon>Actinomycetes</taxon>
        <taxon>Bifidobacteriales</taxon>
        <taxon>Bifidobacteriaceae</taxon>
        <taxon>Bifidobacterium</taxon>
    </lineage>
</organism>
<dbReference type="Proteomes" id="UP000029040">
    <property type="component" value="Unassembled WGS sequence"/>
</dbReference>